<dbReference type="AlphaFoldDB" id="A0AAU8M0Z6"/>
<sequence length="104" mass="11826">MDFSPIITAFLQTFCWLIPIMLFLGFLRSPWFKGFSGEALVKLAAWFRLPAKTYHPLHNPPPRKHRILIITSQARSGWDTGDKKVDASMKRFSMLALALGDSTC</sequence>
<reference evidence="2" key="1">
    <citation type="journal article" date="2024" name="Syst. Appl. Microbiol.">
        <title>First single-strain enrichments of Electrothrix cable bacteria, description of E. aestuarii sp. nov. and E. rattekaaiensis sp. nov., and proposal of a cable bacteria taxonomy following the rules of the SeqCode.</title>
        <authorList>
            <person name="Plum-Jensen L.E."/>
            <person name="Schramm A."/>
            <person name="Marshall I.P.G."/>
        </authorList>
    </citation>
    <scope>NUCLEOTIDE SEQUENCE</scope>
    <source>
        <strain evidence="2">Rat1</strain>
    </source>
</reference>
<accession>A0AAU8M0Z6</accession>
<dbReference type="EMBL" id="CP159373">
    <property type="protein sequence ID" value="XCN75114.1"/>
    <property type="molecule type" value="Genomic_DNA"/>
</dbReference>
<gene>
    <name evidence="2" type="ORF">Q3M24_10390</name>
</gene>
<feature type="transmembrane region" description="Helical" evidence="1">
    <location>
        <begin position="6"/>
        <end position="27"/>
    </location>
</feature>
<keyword evidence="1" id="KW-0472">Membrane</keyword>
<keyword evidence="1" id="KW-0812">Transmembrane</keyword>
<protein>
    <submittedName>
        <fullName evidence="2">Uncharacterized protein</fullName>
    </submittedName>
</protein>
<dbReference type="KEGG" id="eaj:Q3M24_10390"/>
<keyword evidence="1" id="KW-1133">Transmembrane helix</keyword>
<reference evidence="2" key="2">
    <citation type="submission" date="2024-06" db="EMBL/GenBank/DDBJ databases">
        <authorList>
            <person name="Plum-Jensen L.E."/>
            <person name="Schramm A."/>
            <person name="Marshall I.P.G."/>
        </authorList>
    </citation>
    <scope>NUCLEOTIDE SEQUENCE</scope>
    <source>
        <strain evidence="2">Rat1</strain>
    </source>
</reference>
<name>A0AAU8M0Z6_9BACT</name>
<evidence type="ECO:0000313" key="2">
    <source>
        <dbReference type="EMBL" id="XCN75114.1"/>
    </source>
</evidence>
<organism evidence="2">
    <name type="scientific">Candidatus Electrothrix aestuarii</name>
    <dbReference type="NCBI Taxonomy" id="3062594"/>
    <lineage>
        <taxon>Bacteria</taxon>
        <taxon>Pseudomonadati</taxon>
        <taxon>Thermodesulfobacteriota</taxon>
        <taxon>Desulfobulbia</taxon>
        <taxon>Desulfobulbales</taxon>
        <taxon>Desulfobulbaceae</taxon>
        <taxon>Candidatus Electrothrix</taxon>
    </lineage>
</organism>
<evidence type="ECO:0000256" key="1">
    <source>
        <dbReference type="SAM" id="Phobius"/>
    </source>
</evidence>
<proteinExistence type="predicted"/>